<protein>
    <submittedName>
        <fullName evidence="2">Uncharacterized protein</fullName>
    </submittedName>
</protein>
<feature type="region of interest" description="Disordered" evidence="1">
    <location>
        <begin position="557"/>
        <end position="672"/>
    </location>
</feature>
<evidence type="ECO:0000313" key="3">
    <source>
        <dbReference type="Proteomes" id="UP001303473"/>
    </source>
</evidence>
<evidence type="ECO:0000256" key="1">
    <source>
        <dbReference type="SAM" id="MobiDB-lite"/>
    </source>
</evidence>
<proteinExistence type="predicted"/>
<keyword evidence="3" id="KW-1185">Reference proteome</keyword>
<feature type="compositionally biased region" description="Polar residues" evidence="1">
    <location>
        <begin position="589"/>
        <end position="603"/>
    </location>
</feature>
<gene>
    <name evidence="2" type="ORF">QBC46DRAFT_400668</name>
</gene>
<accession>A0AAN6MWE6</accession>
<feature type="region of interest" description="Disordered" evidence="1">
    <location>
        <begin position="140"/>
        <end position="170"/>
    </location>
</feature>
<feature type="compositionally biased region" description="Basic and acidic residues" evidence="1">
    <location>
        <begin position="462"/>
        <end position="481"/>
    </location>
</feature>
<sequence>MVEERGPEHHHIAVYEADQEAVPTLATSNDEDVHNPFIISHEGHSAAVDIVCCPTFNVHAPSRKHQTLPSILQPCCELDECLSTFTKYIYKVIHANFEPGYWVDGCCQQFSPTDDPEATCGERTREASLSLVQNAAAQIKKARRRGKQNTSFGGGGGSNAKNKNYDDEDQDTAQRMITKLTQGIQEVLMEDANPITTIELSEELANYRMGQGDDGNELEKLLWDNSVAKEKTGKESAWMHKHMFASSRCRRRVRHMEITVHPDVSIQETQKRWEESGGFLNELVNGLYPSRGELALVLYRAACKKNYRFSGSSRKSVDRRAKMLEIVLDGLRYLPISVRLDSRVMLPPVYLTHNQHTPKESYAKICEALKLDHFADLSFTDLELEKFAWDMPLSFLIGKRGKLGRLRIIEKDGVQFLTDSIANTAAGLKGPQPTEEHGRMATSHRQAFRSDKETTSEQLQGRTDRDTHKRHGDRNPRDNTSGKRPRRGRNDATAGHQLSLPTEPDVESLPGRFDGQSHRADPHTGGPLHWLLSPPASQLQTWQNDQVHTGIQFRPINADQHGEPATSLPDKIPAAYGSPQRAVPGLSPRSPSTVGTHPASSDATIPGMMLSNDIPHRLPGSPDALNAITRSSGQTGQPTGSAPERDEEQDTDTTYGNRLTSHDIENENAASPLQPYLQLGRESRSMEQPEVSGYSSLSGNVSLPDGSSLPIRYLEEQPPIINPRDALRDDGIGIGTGVLEAPSGVAHETMVSPEYENSTASIASPYPLDMLLEAVEQAARLDQVAEELEIFMDEVLDLSYV</sequence>
<dbReference type="EMBL" id="MU854027">
    <property type="protein sequence ID" value="KAK3934106.1"/>
    <property type="molecule type" value="Genomic_DNA"/>
</dbReference>
<feature type="compositionally biased region" description="Polar residues" evidence="1">
    <location>
        <begin position="628"/>
        <end position="640"/>
    </location>
</feature>
<dbReference type="Proteomes" id="UP001303473">
    <property type="component" value="Unassembled WGS sequence"/>
</dbReference>
<dbReference type="AlphaFoldDB" id="A0AAN6MWE6"/>
<feature type="region of interest" description="Disordered" evidence="1">
    <location>
        <begin position="425"/>
        <end position="530"/>
    </location>
</feature>
<reference evidence="3" key="1">
    <citation type="journal article" date="2023" name="Mol. Phylogenet. Evol.">
        <title>Genome-scale phylogeny and comparative genomics of the fungal order Sordariales.</title>
        <authorList>
            <person name="Hensen N."/>
            <person name="Bonometti L."/>
            <person name="Westerberg I."/>
            <person name="Brannstrom I.O."/>
            <person name="Guillou S."/>
            <person name="Cros-Aarteil S."/>
            <person name="Calhoun S."/>
            <person name="Haridas S."/>
            <person name="Kuo A."/>
            <person name="Mondo S."/>
            <person name="Pangilinan J."/>
            <person name="Riley R."/>
            <person name="LaButti K."/>
            <person name="Andreopoulos B."/>
            <person name="Lipzen A."/>
            <person name="Chen C."/>
            <person name="Yan M."/>
            <person name="Daum C."/>
            <person name="Ng V."/>
            <person name="Clum A."/>
            <person name="Steindorff A."/>
            <person name="Ohm R.A."/>
            <person name="Martin F."/>
            <person name="Silar P."/>
            <person name="Natvig D.O."/>
            <person name="Lalanne C."/>
            <person name="Gautier V."/>
            <person name="Ament-Velasquez S.L."/>
            <person name="Kruys A."/>
            <person name="Hutchinson M.I."/>
            <person name="Powell A.J."/>
            <person name="Barry K."/>
            <person name="Miller A.N."/>
            <person name="Grigoriev I.V."/>
            <person name="Debuchy R."/>
            <person name="Gladieux P."/>
            <person name="Hiltunen Thoren M."/>
            <person name="Johannesson H."/>
        </authorList>
    </citation>
    <scope>NUCLEOTIDE SEQUENCE [LARGE SCALE GENOMIC DNA]</scope>
    <source>
        <strain evidence="3">CBS 340.73</strain>
    </source>
</reference>
<evidence type="ECO:0000313" key="2">
    <source>
        <dbReference type="EMBL" id="KAK3934106.1"/>
    </source>
</evidence>
<comment type="caution">
    <text evidence="2">The sequence shown here is derived from an EMBL/GenBank/DDBJ whole genome shotgun (WGS) entry which is preliminary data.</text>
</comment>
<feature type="region of interest" description="Disordered" evidence="1">
    <location>
        <begin position="682"/>
        <end position="701"/>
    </location>
</feature>
<organism evidence="2 3">
    <name type="scientific">Diplogelasinospora grovesii</name>
    <dbReference type="NCBI Taxonomy" id="303347"/>
    <lineage>
        <taxon>Eukaryota</taxon>
        <taxon>Fungi</taxon>
        <taxon>Dikarya</taxon>
        <taxon>Ascomycota</taxon>
        <taxon>Pezizomycotina</taxon>
        <taxon>Sordariomycetes</taxon>
        <taxon>Sordariomycetidae</taxon>
        <taxon>Sordariales</taxon>
        <taxon>Diplogelasinosporaceae</taxon>
        <taxon>Diplogelasinospora</taxon>
    </lineage>
</organism>
<name>A0AAN6MWE6_9PEZI</name>